<proteinExistence type="predicted"/>
<evidence type="ECO:0000313" key="2">
    <source>
        <dbReference type="Proteomes" id="UP000747399"/>
    </source>
</evidence>
<comment type="caution">
    <text evidence="1">The sequence shown here is derived from an EMBL/GenBank/DDBJ whole genome shotgun (WGS) entry which is preliminary data.</text>
</comment>
<dbReference type="Proteomes" id="UP000747399">
    <property type="component" value="Unassembled WGS sequence"/>
</dbReference>
<protein>
    <submittedName>
        <fullName evidence="1">Uncharacterized protein</fullName>
    </submittedName>
</protein>
<reference evidence="1" key="1">
    <citation type="journal article" date="2021" name="Proc. Natl. Acad. Sci. U.S.A.">
        <title>Three genomes in the algal genus Volvox reveal the fate of a haploid sex-determining region after a transition to homothallism.</title>
        <authorList>
            <person name="Yamamoto K."/>
            <person name="Hamaji T."/>
            <person name="Kawai-Toyooka H."/>
            <person name="Matsuzaki R."/>
            <person name="Takahashi F."/>
            <person name="Nishimura Y."/>
            <person name="Kawachi M."/>
            <person name="Noguchi H."/>
            <person name="Minakuchi Y."/>
            <person name="Umen J.G."/>
            <person name="Toyoda A."/>
            <person name="Nozaki H."/>
        </authorList>
    </citation>
    <scope>NUCLEOTIDE SEQUENCE</scope>
    <source>
        <strain evidence="1">NIES-3780</strain>
    </source>
</reference>
<name>A0A8J4BEU9_9CHLO</name>
<gene>
    <name evidence="1" type="ORF">Vafri_12410</name>
</gene>
<feature type="non-terminal residue" evidence="1">
    <location>
        <position position="1"/>
    </location>
</feature>
<feature type="non-terminal residue" evidence="1">
    <location>
        <position position="145"/>
    </location>
</feature>
<dbReference type="EMBL" id="BNCO01000027">
    <property type="protein sequence ID" value="GIL57209.1"/>
    <property type="molecule type" value="Genomic_DNA"/>
</dbReference>
<accession>A0A8J4BEU9</accession>
<keyword evidence="2" id="KW-1185">Reference proteome</keyword>
<evidence type="ECO:0000313" key="1">
    <source>
        <dbReference type="EMBL" id="GIL57209.1"/>
    </source>
</evidence>
<dbReference type="AlphaFoldDB" id="A0A8J4BEU9"/>
<organism evidence="1 2">
    <name type="scientific">Volvox africanus</name>
    <dbReference type="NCBI Taxonomy" id="51714"/>
    <lineage>
        <taxon>Eukaryota</taxon>
        <taxon>Viridiplantae</taxon>
        <taxon>Chlorophyta</taxon>
        <taxon>core chlorophytes</taxon>
        <taxon>Chlorophyceae</taxon>
        <taxon>CS clade</taxon>
        <taxon>Chlamydomonadales</taxon>
        <taxon>Volvocaceae</taxon>
        <taxon>Volvox</taxon>
    </lineage>
</organism>
<sequence length="145" mass="15924">LLNAAEADFQLQPTALVRSIRAIRRRGLALVATVPLASAQAAAFQQDLLQPPIFHKGFYGPTYGALMDLLRSEGLDFRDLDAWVKEALIYPNALAGKFALAPAVSYTAWRTAMLVLKSDELAGRVFRLHRGRLPLAVPAARVIRD</sequence>